<dbReference type="Proteomes" id="UP000750711">
    <property type="component" value="Unassembled WGS sequence"/>
</dbReference>
<gene>
    <name evidence="2" type="ORF">GP486_006882</name>
</gene>
<proteinExistence type="predicted"/>
<sequence>MEQTTEPEGVPLLQIHLIERPDEQGTARTNVGDGRYLMEASGFSITVRELHAAHGYWIKSTNPGEKASLLVLRIQAVDHYPSRGRRFKSIRVGIRFSSTTGNNASGPDGPYISTFAPAKDETISFLSTKVLRQKKQSGDISLNVDASQMPIVANASLSGEKGWMWGKDVPATMTIFSKQQPFNKSRKGDNYVEWIIGENNYAKRIASSCDVAILLRRPDDSPFKMEFPIVEATIDAGFAMATAAHKAKENIKKLLGLNDEETELPKSHTYNPSEQGTHPTKESFKKDEMHLLEEGSVLEEYAFIRTLGEVRGVRGGDTAA</sequence>
<organism evidence="2 3">
    <name type="scientific">Trichoglossum hirsutum</name>
    <dbReference type="NCBI Taxonomy" id="265104"/>
    <lineage>
        <taxon>Eukaryota</taxon>
        <taxon>Fungi</taxon>
        <taxon>Dikarya</taxon>
        <taxon>Ascomycota</taxon>
        <taxon>Pezizomycotina</taxon>
        <taxon>Geoglossomycetes</taxon>
        <taxon>Geoglossales</taxon>
        <taxon>Geoglossaceae</taxon>
        <taxon>Trichoglossum</taxon>
    </lineage>
</organism>
<keyword evidence="3" id="KW-1185">Reference proteome</keyword>
<dbReference type="AlphaFoldDB" id="A0A9P8ICS5"/>
<comment type="caution">
    <text evidence="2">The sequence shown here is derived from an EMBL/GenBank/DDBJ whole genome shotgun (WGS) entry which is preliminary data.</text>
</comment>
<accession>A0A9P8ICS5</accession>
<evidence type="ECO:0000313" key="3">
    <source>
        <dbReference type="Proteomes" id="UP000750711"/>
    </source>
</evidence>
<reference evidence="2" key="1">
    <citation type="submission" date="2021-03" db="EMBL/GenBank/DDBJ databases">
        <title>Comparative genomics and phylogenomic investigation of the class Geoglossomycetes provide insights into ecological specialization and systematics.</title>
        <authorList>
            <person name="Melie T."/>
            <person name="Pirro S."/>
            <person name="Miller A.N."/>
            <person name="Quandt A."/>
        </authorList>
    </citation>
    <scope>NUCLEOTIDE SEQUENCE</scope>
    <source>
        <strain evidence="2">CAQ_001_2017</strain>
    </source>
</reference>
<evidence type="ECO:0000256" key="1">
    <source>
        <dbReference type="SAM" id="MobiDB-lite"/>
    </source>
</evidence>
<feature type="region of interest" description="Disordered" evidence="1">
    <location>
        <begin position="262"/>
        <end position="283"/>
    </location>
</feature>
<feature type="compositionally biased region" description="Polar residues" evidence="1">
    <location>
        <begin position="268"/>
        <end position="278"/>
    </location>
</feature>
<dbReference type="EMBL" id="JAGHQM010001708">
    <property type="protein sequence ID" value="KAH0552917.1"/>
    <property type="molecule type" value="Genomic_DNA"/>
</dbReference>
<protein>
    <submittedName>
        <fullName evidence="2">Uncharacterized protein</fullName>
    </submittedName>
</protein>
<evidence type="ECO:0000313" key="2">
    <source>
        <dbReference type="EMBL" id="KAH0552917.1"/>
    </source>
</evidence>
<name>A0A9P8ICS5_9PEZI</name>